<dbReference type="PANTHER" id="PTHR43427">
    <property type="entry name" value="CHLORIDE CHANNEL PROTEIN CLC-E"/>
    <property type="match status" value="1"/>
</dbReference>
<gene>
    <name evidence="6" type="ORF">SM124_07045</name>
</gene>
<feature type="transmembrane region" description="Helical" evidence="5">
    <location>
        <begin position="340"/>
        <end position="362"/>
    </location>
</feature>
<dbReference type="InterPro" id="IPR014743">
    <property type="entry name" value="Cl-channel_core"/>
</dbReference>
<dbReference type="PANTHER" id="PTHR43427:SF12">
    <property type="entry name" value="CHLORIDE TRANSPORTER"/>
    <property type="match status" value="1"/>
</dbReference>
<keyword evidence="7" id="KW-1185">Reference proteome</keyword>
<name>A0ABU5IWJ0_9BACI</name>
<evidence type="ECO:0000256" key="5">
    <source>
        <dbReference type="SAM" id="Phobius"/>
    </source>
</evidence>
<evidence type="ECO:0000313" key="6">
    <source>
        <dbReference type="EMBL" id="MDZ5471501.1"/>
    </source>
</evidence>
<dbReference type="InterPro" id="IPR050368">
    <property type="entry name" value="ClC-type_chloride_channel"/>
</dbReference>
<evidence type="ECO:0000256" key="4">
    <source>
        <dbReference type="ARBA" id="ARBA00023136"/>
    </source>
</evidence>
<feature type="transmembrane region" description="Helical" evidence="5">
    <location>
        <begin position="184"/>
        <end position="203"/>
    </location>
</feature>
<organism evidence="6 7">
    <name type="scientific">Robertmurraya mangrovi</name>
    <dbReference type="NCBI Taxonomy" id="3098077"/>
    <lineage>
        <taxon>Bacteria</taxon>
        <taxon>Bacillati</taxon>
        <taxon>Bacillota</taxon>
        <taxon>Bacilli</taxon>
        <taxon>Bacillales</taxon>
        <taxon>Bacillaceae</taxon>
        <taxon>Robertmurraya</taxon>
    </lineage>
</organism>
<dbReference type="EMBL" id="JAXOFX010000003">
    <property type="protein sequence ID" value="MDZ5471501.1"/>
    <property type="molecule type" value="Genomic_DNA"/>
</dbReference>
<dbReference type="PRINTS" id="PR00762">
    <property type="entry name" value="CLCHANNEL"/>
</dbReference>
<feature type="transmembrane region" description="Helical" evidence="5">
    <location>
        <begin position="99"/>
        <end position="116"/>
    </location>
</feature>
<feature type="transmembrane region" description="Helical" evidence="5">
    <location>
        <begin position="298"/>
        <end position="319"/>
    </location>
</feature>
<dbReference type="SUPFAM" id="SSF81340">
    <property type="entry name" value="Clc chloride channel"/>
    <property type="match status" value="1"/>
</dbReference>
<evidence type="ECO:0000256" key="3">
    <source>
        <dbReference type="ARBA" id="ARBA00022989"/>
    </source>
</evidence>
<dbReference type="Proteomes" id="UP001290455">
    <property type="component" value="Unassembled WGS sequence"/>
</dbReference>
<comment type="caution">
    <text evidence="6">The sequence shown here is derived from an EMBL/GenBank/DDBJ whole genome shotgun (WGS) entry which is preliminary data.</text>
</comment>
<proteinExistence type="predicted"/>
<feature type="transmembrane region" description="Helical" evidence="5">
    <location>
        <begin position="223"/>
        <end position="240"/>
    </location>
</feature>
<comment type="subcellular location">
    <subcellularLocation>
        <location evidence="1">Membrane</location>
        <topology evidence="1">Multi-pass membrane protein</topology>
    </subcellularLocation>
</comment>
<evidence type="ECO:0000313" key="7">
    <source>
        <dbReference type="Proteomes" id="UP001290455"/>
    </source>
</evidence>
<feature type="transmembrane region" description="Helical" evidence="5">
    <location>
        <begin position="260"/>
        <end position="278"/>
    </location>
</feature>
<feature type="transmembrane region" description="Helical" evidence="5">
    <location>
        <begin position="147"/>
        <end position="172"/>
    </location>
</feature>
<feature type="transmembrane region" description="Helical" evidence="5">
    <location>
        <begin position="50"/>
        <end position="69"/>
    </location>
</feature>
<dbReference type="RefSeq" id="WP_322445793.1">
    <property type="nucleotide sequence ID" value="NZ_JAXOFX010000003.1"/>
</dbReference>
<reference evidence="6 7" key="1">
    <citation type="submission" date="2023-11" db="EMBL/GenBank/DDBJ databases">
        <title>Bacillus jintuensis, isolated from a mudflat on the Beibu Gulf coast.</title>
        <authorList>
            <person name="Li M."/>
        </authorList>
    </citation>
    <scope>NUCLEOTIDE SEQUENCE [LARGE SCALE GENOMIC DNA]</scope>
    <source>
        <strain evidence="6 7">31A1R</strain>
    </source>
</reference>
<dbReference type="Gene3D" id="1.10.3080.10">
    <property type="entry name" value="Clc chloride channel"/>
    <property type="match status" value="1"/>
</dbReference>
<keyword evidence="2 5" id="KW-0812">Transmembrane</keyword>
<keyword evidence="3 5" id="KW-1133">Transmembrane helix</keyword>
<sequence length="430" mass="47141">MTTIDKYKALFLTLIKWILLGSIIGLVVGTTTAFLLNTNDLLGSYREKNFWLIAFLPFGGILIGYLYMYHGKESGNHSSEGNNLVIEGVRGKARVLKRLGPLVYIGTFITILFGGSTGREGAAIQMGGSVAQTFNQFFKIGTIDKKILLMSGISSGFGAAFGTPITGTIFGMEMAAIGKVKSEAFIPCLVSSFVGHYVTVKIWGIKHEKFLIDSVPSLSISSFSKVLLLAVIFSFISVLYCQLRHGIQRESERILRKNHIFRAFIGGLIIAILTYFIGNQDYNGRGLHMLEESFNQDVPHFAFLGKLIFTAITLGMGFVGGEAIPLFYIGATLGNSLTDYFHLPLSFMAALGLIATFCAGANTPISAFTLALEMFQGKGLEFFFVACVTSYIFSGHHSLWPSQTIHEPKSRLYSLAKGETISQIEKQKNE</sequence>
<feature type="transmembrane region" description="Helical" evidence="5">
    <location>
        <begin position="9"/>
        <end position="30"/>
    </location>
</feature>
<protein>
    <submittedName>
        <fullName evidence="6">Chloride channel protein</fullName>
    </submittedName>
</protein>
<dbReference type="InterPro" id="IPR001807">
    <property type="entry name" value="ClC"/>
</dbReference>
<dbReference type="Pfam" id="PF00654">
    <property type="entry name" value="Voltage_CLC"/>
    <property type="match status" value="1"/>
</dbReference>
<keyword evidence="4 5" id="KW-0472">Membrane</keyword>
<accession>A0ABU5IWJ0</accession>
<evidence type="ECO:0000256" key="1">
    <source>
        <dbReference type="ARBA" id="ARBA00004141"/>
    </source>
</evidence>
<evidence type="ECO:0000256" key="2">
    <source>
        <dbReference type="ARBA" id="ARBA00022692"/>
    </source>
</evidence>